<reference evidence="4" key="2">
    <citation type="submission" date="2025-08" db="UniProtKB">
        <authorList>
            <consortium name="RefSeq"/>
        </authorList>
    </citation>
    <scope>IDENTIFICATION</scope>
    <source>
        <strain evidence="4">J_2021</strain>
        <tissue evidence="4">Erythrocytes</tissue>
    </source>
</reference>
<proteinExistence type="predicted"/>
<keyword evidence="3" id="KW-1185">Reference proteome</keyword>
<dbReference type="KEGG" id="xla:108697988"/>
<dbReference type="GeneID" id="108697988"/>
<dbReference type="AlphaFoldDB" id="A0A8J0T7W0"/>
<dbReference type="OrthoDB" id="9916163at2759"/>
<evidence type="ECO:0000313" key="3">
    <source>
        <dbReference type="Proteomes" id="UP000186698"/>
    </source>
</evidence>
<feature type="compositionally biased region" description="Basic and acidic residues" evidence="1">
    <location>
        <begin position="98"/>
        <end position="111"/>
    </location>
</feature>
<sequence>MSEGSSDNLFPRTAVTAKVTFLACAKCRKRLPLGNKDPICSTCKPPEPAPENPAPRSQVSLDNQGATAGPASDPPPQGSPPPPRWASQLASGIPKLADSLDRLLARLDNPKPPKRRAPSPSALDSDEESFSHSPLHIASGDDQSLSDGELSQTSDHEEEDTPKLSSEAIDSLVSAVLETLHLQEPGTSSGSSSGLFKRKNRPSPSFPSHDQLDQIIQQEWDKPEKRFQPNRRFLKLYPFPSDITEKWASPPSVDAPVSRLSKNTALPVPDAASFKDPMDKKIEGLLRTLFTATGTSLRPVFASAWVARAMQSWSDALCRAISSGVPREELSELASQIKEASDYLCEASLDAAQVIGRSSALAVAARRSLWMKLWSADFSSKKSLTSIPFKGKLLFGPDLDKLISQATGGKSTLLPQPKTRPSFRKGRNFRGSQTKSSRSPPPRQSSNFRGRFGNKTKSSWQFRKPSSKPANKSSSA</sequence>
<feature type="compositionally biased region" description="Low complexity" evidence="1">
    <location>
        <begin position="467"/>
        <end position="476"/>
    </location>
</feature>
<dbReference type="RefSeq" id="XP_018083934.2">
    <property type="nucleotide sequence ID" value="XM_018228445.2"/>
</dbReference>
<accession>A0A8J0T7W0</accession>
<gene>
    <name evidence="4" type="primary">LOC108697988</name>
</gene>
<dbReference type="Gene3D" id="1.10.287.3160">
    <property type="match status" value="1"/>
</dbReference>
<dbReference type="Proteomes" id="UP000186698">
    <property type="component" value="Chromosome 2S"/>
</dbReference>
<feature type="compositionally biased region" description="Polar residues" evidence="1">
    <location>
        <begin position="57"/>
        <end position="66"/>
    </location>
</feature>
<dbReference type="InterPro" id="IPR021623">
    <property type="entry name" value="LAP2alpha_C"/>
</dbReference>
<reference evidence="3" key="1">
    <citation type="submission" date="2024-06" db="UniProtKB">
        <authorList>
            <consortium name="RefSeq"/>
        </authorList>
    </citation>
    <scope>NUCLEOTIDE SEQUENCE [LARGE SCALE GENOMIC DNA]</scope>
    <source>
        <strain evidence="3">J_2021</strain>
    </source>
</reference>
<evidence type="ECO:0000259" key="2">
    <source>
        <dbReference type="Pfam" id="PF11560"/>
    </source>
</evidence>
<name>A0A8J0T7W0_XENLA</name>
<feature type="region of interest" description="Disordered" evidence="1">
    <location>
        <begin position="183"/>
        <end position="209"/>
    </location>
</feature>
<feature type="compositionally biased region" description="Polar residues" evidence="1">
    <location>
        <begin position="185"/>
        <end position="194"/>
    </location>
</feature>
<feature type="region of interest" description="Disordered" evidence="1">
    <location>
        <begin position="32"/>
        <end position="169"/>
    </location>
</feature>
<feature type="domain" description="Lamina-associated polypeptide 2 alpha C-terminal" evidence="2">
    <location>
        <begin position="200"/>
        <end position="405"/>
    </location>
</feature>
<feature type="region of interest" description="Disordered" evidence="1">
    <location>
        <begin position="406"/>
        <end position="476"/>
    </location>
</feature>
<protein>
    <submittedName>
        <fullName evidence="4">Lamina-associated polypeptide 2-like</fullName>
    </submittedName>
</protein>
<evidence type="ECO:0000256" key="1">
    <source>
        <dbReference type="SAM" id="MobiDB-lite"/>
    </source>
</evidence>
<dbReference type="Pfam" id="PF11560">
    <property type="entry name" value="LAP2alpha"/>
    <property type="match status" value="1"/>
</dbReference>
<feature type="compositionally biased region" description="Pro residues" evidence="1">
    <location>
        <begin position="72"/>
        <end position="84"/>
    </location>
</feature>
<organism evidence="3 4">
    <name type="scientific">Xenopus laevis</name>
    <name type="common">African clawed frog</name>
    <dbReference type="NCBI Taxonomy" id="8355"/>
    <lineage>
        <taxon>Eukaryota</taxon>
        <taxon>Metazoa</taxon>
        <taxon>Chordata</taxon>
        <taxon>Craniata</taxon>
        <taxon>Vertebrata</taxon>
        <taxon>Euteleostomi</taxon>
        <taxon>Amphibia</taxon>
        <taxon>Batrachia</taxon>
        <taxon>Anura</taxon>
        <taxon>Pipoidea</taxon>
        <taxon>Pipidae</taxon>
        <taxon>Xenopodinae</taxon>
        <taxon>Xenopus</taxon>
        <taxon>Xenopus</taxon>
    </lineage>
</organism>
<evidence type="ECO:0000313" key="4">
    <source>
        <dbReference type="RefSeq" id="XP_018083934.2"/>
    </source>
</evidence>
<feature type="compositionally biased region" description="Polar residues" evidence="1">
    <location>
        <begin position="141"/>
        <end position="153"/>
    </location>
</feature>